<dbReference type="GO" id="GO:0000976">
    <property type="term" value="F:transcription cis-regulatory region binding"/>
    <property type="evidence" value="ECO:0007669"/>
    <property type="project" value="TreeGrafter"/>
</dbReference>
<evidence type="ECO:0000256" key="2">
    <source>
        <dbReference type="ARBA" id="ARBA00023125"/>
    </source>
</evidence>
<proteinExistence type="predicted"/>
<dbReference type="Pfam" id="PF13377">
    <property type="entry name" value="Peripla_BP_3"/>
    <property type="match status" value="1"/>
</dbReference>
<dbReference type="SUPFAM" id="SSF53822">
    <property type="entry name" value="Periplasmic binding protein-like I"/>
    <property type="match status" value="1"/>
</dbReference>
<gene>
    <name evidence="6" type="ORF">H8709_06395</name>
</gene>
<evidence type="ECO:0000259" key="5">
    <source>
        <dbReference type="PROSITE" id="PS50932"/>
    </source>
</evidence>
<dbReference type="Gene3D" id="3.40.50.2300">
    <property type="match status" value="2"/>
</dbReference>
<accession>A0A926EE04</accession>
<dbReference type="GO" id="GO:0003700">
    <property type="term" value="F:DNA-binding transcription factor activity"/>
    <property type="evidence" value="ECO:0007669"/>
    <property type="project" value="TreeGrafter"/>
</dbReference>
<feature type="region of interest" description="Disordered" evidence="4">
    <location>
        <begin position="328"/>
        <end position="347"/>
    </location>
</feature>
<evidence type="ECO:0000313" key="6">
    <source>
        <dbReference type="EMBL" id="MBC8570459.1"/>
    </source>
</evidence>
<dbReference type="SMART" id="SM00354">
    <property type="entry name" value="HTH_LACI"/>
    <property type="match status" value="1"/>
</dbReference>
<evidence type="ECO:0000256" key="1">
    <source>
        <dbReference type="ARBA" id="ARBA00023015"/>
    </source>
</evidence>
<comment type="caution">
    <text evidence="6">The sequence shown here is derived from an EMBL/GenBank/DDBJ whole genome shotgun (WGS) entry which is preliminary data.</text>
</comment>
<organism evidence="6 7">
    <name type="scientific">Zongyangia hominis</name>
    <dbReference type="NCBI Taxonomy" id="2763677"/>
    <lineage>
        <taxon>Bacteria</taxon>
        <taxon>Bacillati</taxon>
        <taxon>Bacillota</taxon>
        <taxon>Clostridia</taxon>
        <taxon>Eubacteriales</taxon>
        <taxon>Oscillospiraceae</taxon>
        <taxon>Zongyangia</taxon>
    </lineage>
</organism>
<evidence type="ECO:0000256" key="4">
    <source>
        <dbReference type="SAM" id="MobiDB-lite"/>
    </source>
</evidence>
<sequence length="347" mass="38809">MANMNIRDIAKLCGVGVSTVSRVLNDHPDVNEETKQKVLRVMREHNYVPNNSARNLKRIKSRTIGVVVKGITNPFFSPMIKVIEGELTRRGYAMFLSQADDYEDEIRKAAELQMERRLEGIIFLGGIFHYEKERLSLLEVPFVFATIQVSSDMEGNAYSTISIDDTYEAARATRYLLELGHRRIGVLAGAFEEQSINRLRLEGYLQALGEYGIHYDERLHKNCNFTYKGGYEAAGSLLRETDVTAIFAISDVMAIGAMKAALEMGKKIPEEVAILGFDGLDITAYTHPGISTVRQPSEQMALEAVTTVLDIIEQKSGHRHSVYPCQIIERGSTHPARQGEGPERGKP</sequence>
<keyword evidence="2 6" id="KW-0238">DNA-binding</keyword>
<evidence type="ECO:0000256" key="3">
    <source>
        <dbReference type="ARBA" id="ARBA00023163"/>
    </source>
</evidence>
<keyword evidence="1" id="KW-0805">Transcription regulation</keyword>
<dbReference type="InterPro" id="IPR046335">
    <property type="entry name" value="LacI/GalR-like_sensor"/>
</dbReference>
<feature type="domain" description="HTH lacI-type" evidence="5">
    <location>
        <begin position="4"/>
        <end position="58"/>
    </location>
</feature>
<dbReference type="InterPro" id="IPR028082">
    <property type="entry name" value="Peripla_BP_I"/>
</dbReference>
<dbReference type="PANTHER" id="PTHR30146">
    <property type="entry name" value="LACI-RELATED TRANSCRIPTIONAL REPRESSOR"/>
    <property type="match status" value="1"/>
</dbReference>
<dbReference type="PROSITE" id="PS50932">
    <property type="entry name" value="HTH_LACI_2"/>
    <property type="match status" value="1"/>
</dbReference>
<dbReference type="Proteomes" id="UP000660861">
    <property type="component" value="Unassembled WGS sequence"/>
</dbReference>
<dbReference type="Pfam" id="PF00356">
    <property type="entry name" value="LacI"/>
    <property type="match status" value="1"/>
</dbReference>
<keyword evidence="3" id="KW-0804">Transcription</keyword>
<dbReference type="CDD" id="cd06267">
    <property type="entry name" value="PBP1_LacI_sugar_binding-like"/>
    <property type="match status" value="1"/>
</dbReference>
<reference evidence="6" key="1">
    <citation type="submission" date="2020-08" db="EMBL/GenBank/DDBJ databases">
        <title>Genome public.</title>
        <authorList>
            <person name="Liu C."/>
            <person name="Sun Q."/>
        </authorList>
    </citation>
    <scope>NUCLEOTIDE SEQUENCE</scope>
    <source>
        <strain evidence="6">NSJ-54</strain>
    </source>
</reference>
<dbReference type="Gene3D" id="1.10.260.40">
    <property type="entry name" value="lambda repressor-like DNA-binding domains"/>
    <property type="match status" value="1"/>
</dbReference>
<dbReference type="CDD" id="cd01392">
    <property type="entry name" value="HTH_LacI"/>
    <property type="match status" value="1"/>
</dbReference>
<dbReference type="SUPFAM" id="SSF47413">
    <property type="entry name" value="lambda repressor-like DNA-binding domains"/>
    <property type="match status" value="1"/>
</dbReference>
<dbReference type="InterPro" id="IPR000843">
    <property type="entry name" value="HTH_LacI"/>
</dbReference>
<keyword evidence="7" id="KW-1185">Reference proteome</keyword>
<evidence type="ECO:0000313" key="7">
    <source>
        <dbReference type="Proteomes" id="UP000660861"/>
    </source>
</evidence>
<dbReference type="PANTHER" id="PTHR30146:SF109">
    <property type="entry name" value="HTH-TYPE TRANSCRIPTIONAL REGULATOR GALS"/>
    <property type="match status" value="1"/>
</dbReference>
<name>A0A926EE04_9FIRM</name>
<dbReference type="InterPro" id="IPR010982">
    <property type="entry name" value="Lambda_DNA-bd_dom_sf"/>
</dbReference>
<protein>
    <submittedName>
        <fullName evidence="6">LacI family DNA-binding transcriptional regulator</fullName>
    </submittedName>
</protein>
<dbReference type="EMBL" id="JACRTC010000003">
    <property type="protein sequence ID" value="MBC8570459.1"/>
    <property type="molecule type" value="Genomic_DNA"/>
</dbReference>
<dbReference type="AlphaFoldDB" id="A0A926EE04"/>